<protein>
    <submittedName>
        <fullName evidence="2">BMP2-like protein</fullName>
    </submittedName>
</protein>
<evidence type="ECO:0000259" key="1">
    <source>
        <dbReference type="Pfam" id="PF00688"/>
    </source>
</evidence>
<dbReference type="Gene3D" id="2.60.120.970">
    <property type="match status" value="1"/>
</dbReference>
<reference evidence="2" key="1">
    <citation type="submission" date="2022-11" db="EMBL/GenBank/DDBJ databases">
        <title>Centuries of genome instability and evolution in soft-shell clam transmissible cancer (bioRxiv).</title>
        <authorList>
            <person name="Hart S.F.M."/>
            <person name="Yonemitsu M.A."/>
            <person name="Giersch R.M."/>
            <person name="Beal B.F."/>
            <person name="Arriagada G."/>
            <person name="Davis B.W."/>
            <person name="Ostrander E.A."/>
            <person name="Goff S.P."/>
            <person name="Metzger M.J."/>
        </authorList>
    </citation>
    <scope>NUCLEOTIDE SEQUENCE</scope>
    <source>
        <strain evidence="2">MELC-2E11</strain>
        <tissue evidence="2">Siphon/mantle</tissue>
    </source>
</reference>
<dbReference type="EMBL" id="CP111012">
    <property type="protein sequence ID" value="WAQ94655.1"/>
    <property type="molecule type" value="Genomic_DNA"/>
</dbReference>
<feature type="domain" description="TGF-beta propeptide" evidence="1">
    <location>
        <begin position="26"/>
        <end position="139"/>
    </location>
</feature>
<dbReference type="InterPro" id="IPR001111">
    <property type="entry name" value="TGF-b_propeptide"/>
</dbReference>
<keyword evidence="3" id="KW-1185">Reference proteome</keyword>
<organism evidence="2 3">
    <name type="scientific">Mya arenaria</name>
    <name type="common">Soft-shell clam</name>
    <dbReference type="NCBI Taxonomy" id="6604"/>
    <lineage>
        <taxon>Eukaryota</taxon>
        <taxon>Metazoa</taxon>
        <taxon>Spiralia</taxon>
        <taxon>Lophotrochozoa</taxon>
        <taxon>Mollusca</taxon>
        <taxon>Bivalvia</taxon>
        <taxon>Autobranchia</taxon>
        <taxon>Heteroconchia</taxon>
        <taxon>Euheterodonta</taxon>
        <taxon>Imparidentia</taxon>
        <taxon>Neoheterodontei</taxon>
        <taxon>Myida</taxon>
        <taxon>Myoidea</taxon>
        <taxon>Myidae</taxon>
        <taxon>Mya</taxon>
    </lineage>
</organism>
<evidence type="ECO:0000313" key="3">
    <source>
        <dbReference type="Proteomes" id="UP001164746"/>
    </source>
</evidence>
<dbReference type="Pfam" id="PF00688">
    <property type="entry name" value="TGFb_propeptide"/>
    <property type="match status" value="1"/>
</dbReference>
<dbReference type="Proteomes" id="UP001164746">
    <property type="component" value="Chromosome 1"/>
</dbReference>
<proteinExistence type="predicted"/>
<gene>
    <name evidence="2" type="ORF">MAR_007126</name>
</gene>
<accession>A0ABY7DI14</accession>
<evidence type="ECO:0000313" key="2">
    <source>
        <dbReference type="EMBL" id="WAQ94655.1"/>
    </source>
</evidence>
<name>A0ABY7DI14_MYAAR</name>
<sequence>MNLGDLPLMEFPEYMNRSIWFDTSSRNIRYFFDIPTETDPNLDITSAIVRLHLKRREDCPCAYDSDHSTNRLHIKIYQYRKPIRSHARLNHRNMRLIDARMVTWDSARWVNLEVTEAVKRVMSRGRRNGGFEVHVRDMEENVLDAKTVIDPTVCSFTTDS</sequence>